<evidence type="ECO:0000256" key="1">
    <source>
        <dbReference type="ARBA" id="ARBA00022722"/>
    </source>
</evidence>
<dbReference type="PATRIC" id="fig|1291379.3.peg.407"/>
<organism evidence="7 8">
    <name type="scientific">Treponema pedis str. T A4</name>
    <dbReference type="NCBI Taxonomy" id="1291379"/>
    <lineage>
        <taxon>Bacteria</taxon>
        <taxon>Pseudomonadati</taxon>
        <taxon>Spirochaetota</taxon>
        <taxon>Spirochaetia</taxon>
        <taxon>Spirochaetales</taxon>
        <taxon>Treponemataceae</taxon>
        <taxon>Treponema</taxon>
    </lineage>
</organism>
<proteinExistence type="inferred from homology"/>
<keyword evidence="2 6" id="KW-0255">Endonuclease</keyword>
<gene>
    <name evidence="7" type="primary">vsr</name>
    <name evidence="7" type="ORF">TPE_0408</name>
</gene>
<evidence type="ECO:0000256" key="4">
    <source>
        <dbReference type="ARBA" id="ARBA00022801"/>
    </source>
</evidence>
<dbReference type="HOGENOM" id="CLU_111913_3_0_12"/>
<evidence type="ECO:0000256" key="5">
    <source>
        <dbReference type="ARBA" id="ARBA00023204"/>
    </source>
</evidence>
<evidence type="ECO:0000313" key="7">
    <source>
        <dbReference type="EMBL" id="AGT42904.1"/>
    </source>
</evidence>
<dbReference type="SUPFAM" id="SSF52980">
    <property type="entry name" value="Restriction endonuclease-like"/>
    <property type="match status" value="1"/>
</dbReference>
<keyword evidence="1 6" id="KW-0540">Nuclease</keyword>
<dbReference type="GO" id="GO:0016787">
    <property type="term" value="F:hydrolase activity"/>
    <property type="evidence" value="ECO:0007669"/>
    <property type="project" value="UniProtKB-KW"/>
</dbReference>
<keyword evidence="3 6" id="KW-0227">DNA damage</keyword>
<sequence length="148" mass="17827">MMKKNKPMTRSENMARVKSKNTKLEIFFRKLLWHRGFRYRVNYKKLPGSPDIYIPKYKVAIFVNGCFWHMHENCKYSSIPKNNHNFWKNKLEGNVERDKQNYSQLERTGIKVIVVWGCEIKNMMKDSLVLEKELDSTLQKIFYNSLKK</sequence>
<dbReference type="GeneID" id="301089108"/>
<dbReference type="STRING" id="1291379.TPE_0408"/>
<dbReference type="AlphaFoldDB" id="S6A7Y7"/>
<dbReference type="GO" id="GO:0004519">
    <property type="term" value="F:endonuclease activity"/>
    <property type="evidence" value="ECO:0007669"/>
    <property type="project" value="UniProtKB-KW"/>
</dbReference>
<comment type="similarity">
    <text evidence="6">Belongs to the vsr family.</text>
</comment>
<evidence type="ECO:0000256" key="6">
    <source>
        <dbReference type="PIRNR" id="PIRNR018267"/>
    </source>
</evidence>
<protein>
    <recommendedName>
        <fullName evidence="6">Very short patch repair endonuclease</fullName>
        <ecNumber evidence="6">3.1.-.-</ecNumber>
    </recommendedName>
</protein>
<dbReference type="Pfam" id="PF03852">
    <property type="entry name" value="Vsr"/>
    <property type="match status" value="1"/>
</dbReference>
<evidence type="ECO:0000313" key="8">
    <source>
        <dbReference type="Proteomes" id="UP000015620"/>
    </source>
</evidence>
<keyword evidence="8" id="KW-1185">Reference proteome</keyword>
<comment type="function">
    <text evidence="6">May nick specific sequences that contain T:G mispairs resulting from m5C-deamination.</text>
</comment>
<keyword evidence="4 6" id="KW-0378">Hydrolase</keyword>
<dbReference type="EMBL" id="CP004120">
    <property type="protein sequence ID" value="AGT42904.1"/>
    <property type="molecule type" value="Genomic_DNA"/>
</dbReference>
<dbReference type="KEGG" id="tped:TPE_0408"/>
<accession>S6A7Y7</accession>
<dbReference type="EC" id="3.1.-.-" evidence="6"/>
<dbReference type="InterPro" id="IPR011335">
    <property type="entry name" value="Restrct_endonuc-II-like"/>
</dbReference>
<dbReference type="RefSeq" id="WP_020964204.1">
    <property type="nucleotide sequence ID" value="NC_022097.1"/>
</dbReference>
<dbReference type="NCBIfam" id="TIGR00632">
    <property type="entry name" value="vsr"/>
    <property type="match status" value="1"/>
</dbReference>
<reference evidence="7 8" key="1">
    <citation type="journal article" date="2013" name="PLoS ONE">
        <title>Genome-Wide Relatedness of Treponema pedis, from Gingiva and Necrotic Skin Lesions of Pigs, with the Human Oral Pathogen Treponema denticola.</title>
        <authorList>
            <person name="Svartstrom O."/>
            <person name="Mushtaq M."/>
            <person name="Pringle M."/>
            <person name="Segerman B."/>
        </authorList>
    </citation>
    <scope>NUCLEOTIDE SEQUENCE [LARGE SCALE GENOMIC DNA]</scope>
    <source>
        <strain evidence="7">T A4</strain>
    </source>
</reference>
<dbReference type="InterPro" id="IPR004603">
    <property type="entry name" value="DNA_mismatch_endonuc_vsr"/>
</dbReference>
<dbReference type="GO" id="GO:0006298">
    <property type="term" value="P:mismatch repair"/>
    <property type="evidence" value="ECO:0007669"/>
    <property type="project" value="UniProtKB-UniRule"/>
</dbReference>
<dbReference type="Gene3D" id="3.40.960.10">
    <property type="entry name" value="VSR Endonuclease"/>
    <property type="match status" value="1"/>
</dbReference>
<dbReference type="CDD" id="cd00221">
    <property type="entry name" value="Vsr"/>
    <property type="match status" value="1"/>
</dbReference>
<evidence type="ECO:0000256" key="3">
    <source>
        <dbReference type="ARBA" id="ARBA00022763"/>
    </source>
</evidence>
<keyword evidence="5 6" id="KW-0234">DNA repair</keyword>
<dbReference type="PIRSF" id="PIRSF018267">
    <property type="entry name" value="VSR_endonuc"/>
    <property type="match status" value="1"/>
</dbReference>
<evidence type="ECO:0000256" key="2">
    <source>
        <dbReference type="ARBA" id="ARBA00022759"/>
    </source>
</evidence>
<dbReference type="Proteomes" id="UP000015620">
    <property type="component" value="Chromosome"/>
</dbReference>
<dbReference type="REBASE" id="69209">
    <property type="entry name" value="V.TpeTA4ORF406P"/>
</dbReference>
<name>S6A7Y7_9SPIR</name>